<keyword evidence="8 12" id="KW-0798">TonB box</keyword>
<dbReference type="Proteomes" id="UP000274695">
    <property type="component" value="Unassembled WGS sequence"/>
</dbReference>
<evidence type="ECO:0000256" key="1">
    <source>
        <dbReference type="ARBA" id="ARBA00004571"/>
    </source>
</evidence>
<dbReference type="SUPFAM" id="SSF56935">
    <property type="entry name" value="Porins"/>
    <property type="match status" value="1"/>
</dbReference>
<keyword evidence="16" id="KW-0675">Receptor</keyword>
<dbReference type="InterPro" id="IPR000531">
    <property type="entry name" value="Beta-barrel_TonB"/>
</dbReference>
<dbReference type="RefSeq" id="WP_123181661.1">
    <property type="nucleotide sequence ID" value="NZ_RHGB01000003.1"/>
</dbReference>
<evidence type="ECO:0000256" key="2">
    <source>
        <dbReference type="ARBA" id="ARBA00022448"/>
    </source>
</evidence>
<evidence type="ECO:0000256" key="6">
    <source>
        <dbReference type="ARBA" id="ARBA00023004"/>
    </source>
</evidence>
<dbReference type="PANTHER" id="PTHR32552:SF81">
    <property type="entry name" value="TONB-DEPENDENT OUTER MEMBRANE RECEPTOR"/>
    <property type="match status" value="1"/>
</dbReference>
<evidence type="ECO:0000259" key="15">
    <source>
        <dbReference type="Pfam" id="PF07715"/>
    </source>
</evidence>
<evidence type="ECO:0000256" key="12">
    <source>
        <dbReference type="RuleBase" id="RU003357"/>
    </source>
</evidence>
<feature type="chain" id="PRO_5045738242" evidence="13">
    <location>
        <begin position="23"/>
        <end position="770"/>
    </location>
</feature>
<evidence type="ECO:0000256" key="8">
    <source>
        <dbReference type="ARBA" id="ARBA00023077"/>
    </source>
</evidence>
<keyword evidence="6" id="KW-0408">Iron</keyword>
<feature type="domain" description="TonB-dependent receptor plug" evidence="15">
    <location>
        <begin position="57"/>
        <end position="163"/>
    </location>
</feature>
<dbReference type="InterPro" id="IPR036942">
    <property type="entry name" value="Beta-barrel_TonB_sf"/>
</dbReference>
<sequence length="770" mass="84891">MKNFKFGVITTGALLFPVCLFAQQNSSNAESLVEKRVSKSRILEEVVVTAQKREENLADVPISIAAFSGEKLEALGIDDIQGLPSITPGLQIENLVGYSIIFLRGVGSDIFLPSADSSVATYLDGIYTPFAHGLAQDLGKISRIEVLKGPQGTLFGRNSTGGAINTVTEKPRDEFYINAAVDIGNYNRKNTKLYITGPLLDNLQASLSVFKNSQDTYYSRPAGSQYPDDLGEDVSRAFQAKVKWDITDSMDLTLTTMKSRFKGVTDQLLTSMETRPLFAAILEDREPYEADPDNPVFGKNTNELSYLEYNWATPSFFDTKVMASYQSIKTDFSVDFDGDNAPLAKFAPTDQGARYVTAEAQFVSNEESWNSEHFKWIAGYFFYRQRDAGFRNIQLSVAESLTGALSPVLDPILMPLSSLLGQLGLPLPSDVNIYFDGLVDTDAHAVFAEATHTFFDDRVGVTFGARYQTELKKLTQSQLGLVNADGSLSNPLVAYNPDERDSDDESYKVTIDYRLENGLIFLTASKGVKSGAFQVANILSDPEFVKPEKANSIELGGKLDLFDSALRLGFGVFQNEVENVQVALIALQNGGAISFENAGASRIRGVDGDLQWVPFMDLAPSFVVSASAAYLEGEYTDYKNASGFDESSGLFLSGTEDYTGNVSVRTPEITYNIGLNYSFYAVGGEFEAGVSYYYNDGFYFDAQNSAIQPDYSLINAQLSYFHEDSQIRVTAYGTNLGESEYFSSRFPVDFNVSGKYAPPRFYGVRLNWEY</sequence>
<feature type="domain" description="TonB-dependent receptor-like beta-barrel" evidence="14">
    <location>
        <begin position="287"/>
        <end position="736"/>
    </location>
</feature>
<dbReference type="PROSITE" id="PS52016">
    <property type="entry name" value="TONB_DEPENDENT_REC_3"/>
    <property type="match status" value="1"/>
</dbReference>
<evidence type="ECO:0000256" key="9">
    <source>
        <dbReference type="ARBA" id="ARBA00023136"/>
    </source>
</evidence>
<name>A0ABX9W5T1_9GAMM</name>
<dbReference type="PANTHER" id="PTHR32552">
    <property type="entry name" value="FERRICHROME IRON RECEPTOR-RELATED"/>
    <property type="match status" value="1"/>
</dbReference>
<dbReference type="InterPro" id="IPR012910">
    <property type="entry name" value="Plug_dom"/>
</dbReference>
<comment type="similarity">
    <text evidence="11 12">Belongs to the TonB-dependent receptor family.</text>
</comment>
<dbReference type="Gene3D" id="2.40.170.20">
    <property type="entry name" value="TonB-dependent receptor, beta-barrel domain"/>
    <property type="match status" value="1"/>
</dbReference>
<dbReference type="EMBL" id="RHGB01000003">
    <property type="protein sequence ID" value="RNL66794.1"/>
    <property type="molecule type" value="Genomic_DNA"/>
</dbReference>
<keyword evidence="4" id="KW-0410">Iron transport</keyword>
<dbReference type="Pfam" id="PF00593">
    <property type="entry name" value="TonB_dep_Rec_b-barrel"/>
    <property type="match status" value="1"/>
</dbReference>
<keyword evidence="5 11" id="KW-0812">Transmembrane</keyword>
<keyword evidence="9 11" id="KW-0472">Membrane</keyword>
<gene>
    <name evidence="16" type="ORF">D0911_04460</name>
</gene>
<evidence type="ECO:0000256" key="10">
    <source>
        <dbReference type="ARBA" id="ARBA00023237"/>
    </source>
</evidence>
<dbReference type="InterPro" id="IPR039426">
    <property type="entry name" value="TonB-dep_rcpt-like"/>
</dbReference>
<keyword evidence="7" id="KW-0406">Ion transport</keyword>
<keyword evidence="13" id="KW-0732">Signal</keyword>
<evidence type="ECO:0000256" key="11">
    <source>
        <dbReference type="PROSITE-ProRule" id="PRU01360"/>
    </source>
</evidence>
<keyword evidence="3 11" id="KW-1134">Transmembrane beta strand</keyword>
<keyword evidence="2 11" id="KW-0813">Transport</keyword>
<feature type="signal peptide" evidence="13">
    <location>
        <begin position="1"/>
        <end position="22"/>
    </location>
</feature>
<evidence type="ECO:0000256" key="4">
    <source>
        <dbReference type="ARBA" id="ARBA00022496"/>
    </source>
</evidence>
<organism evidence="16 17">
    <name type="scientific">Zhongshania marina</name>
    <dbReference type="NCBI Taxonomy" id="2304603"/>
    <lineage>
        <taxon>Bacteria</taxon>
        <taxon>Pseudomonadati</taxon>
        <taxon>Pseudomonadota</taxon>
        <taxon>Gammaproteobacteria</taxon>
        <taxon>Cellvibrionales</taxon>
        <taxon>Spongiibacteraceae</taxon>
        <taxon>Zhongshania</taxon>
    </lineage>
</organism>
<reference evidence="16 17" key="1">
    <citation type="submission" date="2018-10" db="EMBL/GenBank/DDBJ databases">
        <title>Draft genome sequence of Zhongshania sp. DSW25-10.</title>
        <authorList>
            <person name="Oh J."/>
        </authorList>
    </citation>
    <scope>NUCLEOTIDE SEQUENCE [LARGE SCALE GENOMIC DNA]</scope>
    <source>
        <strain evidence="16 17">DSW25-10</strain>
    </source>
</reference>
<dbReference type="Pfam" id="PF07715">
    <property type="entry name" value="Plug"/>
    <property type="match status" value="1"/>
</dbReference>
<proteinExistence type="inferred from homology"/>
<evidence type="ECO:0000313" key="17">
    <source>
        <dbReference type="Proteomes" id="UP000274695"/>
    </source>
</evidence>
<accession>A0ABX9W5T1</accession>
<comment type="caution">
    <text evidence="16">The sequence shown here is derived from an EMBL/GenBank/DDBJ whole genome shotgun (WGS) entry which is preliminary data.</text>
</comment>
<evidence type="ECO:0000256" key="3">
    <source>
        <dbReference type="ARBA" id="ARBA00022452"/>
    </source>
</evidence>
<evidence type="ECO:0000256" key="5">
    <source>
        <dbReference type="ARBA" id="ARBA00022692"/>
    </source>
</evidence>
<evidence type="ECO:0000313" key="16">
    <source>
        <dbReference type="EMBL" id="RNL66794.1"/>
    </source>
</evidence>
<keyword evidence="17" id="KW-1185">Reference proteome</keyword>
<evidence type="ECO:0000256" key="13">
    <source>
        <dbReference type="SAM" id="SignalP"/>
    </source>
</evidence>
<evidence type="ECO:0000256" key="7">
    <source>
        <dbReference type="ARBA" id="ARBA00023065"/>
    </source>
</evidence>
<evidence type="ECO:0000259" key="14">
    <source>
        <dbReference type="Pfam" id="PF00593"/>
    </source>
</evidence>
<protein>
    <submittedName>
        <fullName evidence="16">TonB-dependent receptor</fullName>
    </submittedName>
</protein>
<comment type="subcellular location">
    <subcellularLocation>
        <location evidence="1 11">Cell outer membrane</location>
        <topology evidence="1 11">Multi-pass membrane protein</topology>
    </subcellularLocation>
</comment>
<keyword evidence="10 11" id="KW-0998">Cell outer membrane</keyword>